<dbReference type="EMBL" id="JACHGV010000006">
    <property type="protein sequence ID" value="MBB6078404.1"/>
    <property type="molecule type" value="Genomic_DNA"/>
</dbReference>
<dbReference type="InterPro" id="IPR000772">
    <property type="entry name" value="Ricin_B_lectin"/>
</dbReference>
<evidence type="ECO:0000256" key="1">
    <source>
        <dbReference type="SAM" id="SignalP"/>
    </source>
</evidence>
<evidence type="ECO:0000313" key="3">
    <source>
        <dbReference type="EMBL" id="MBB6078404.1"/>
    </source>
</evidence>
<dbReference type="InterPro" id="IPR036514">
    <property type="entry name" value="SGNH_hydro_sf"/>
</dbReference>
<gene>
    <name evidence="3" type="ORF">HNR57_004336</name>
</gene>
<dbReference type="PANTHER" id="PTHR43784:SF2">
    <property type="entry name" value="GDSL-LIKE LIPASE_ACYLHYDROLASE, PUTATIVE (AFU_ORTHOLOGUE AFUA_2G00820)-RELATED"/>
    <property type="match status" value="1"/>
</dbReference>
<proteinExistence type="predicted"/>
<dbReference type="SMART" id="SM00458">
    <property type="entry name" value="RICIN"/>
    <property type="match status" value="1"/>
</dbReference>
<accession>A0A7W9TCX0</accession>
<feature type="domain" description="Ricin B lectin" evidence="2">
    <location>
        <begin position="37"/>
        <end position="173"/>
    </location>
</feature>
<name>A0A7W9TCX0_9ACTN</name>
<feature type="signal peptide" evidence="1">
    <location>
        <begin position="1"/>
        <end position="29"/>
    </location>
</feature>
<keyword evidence="4" id="KW-1185">Reference proteome</keyword>
<dbReference type="InterPro" id="IPR053140">
    <property type="entry name" value="GDSL_Rv0518-like"/>
</dbReference>
<dbReference type="InterPro" id="IPR035992">
    <property type="entry name" value="Ricin_B-like_lectins"/>
</dbReference>
<protein>
    <submittedName>
        <fullName evidence="3">Lysophospholipase L1-like esterase</fullName>
    </submittedName>
</protein>
<organism evidence="3 4">
    <name type="scientific">Streptomyces paradoxus</name>
    <dbReference type="NCBI Taxonomy" id="66375"/>
    <lineage>
        <taxon>Bacteria</taxon>
        <taxon>Bacillati</taxon>
        <taxon>Actinomycetota</taxon>
        <taxon>Actinomycetes</taxon>
        <taxon>Kitasatosporales</taxon>
        <taxon>Streptomycetaceae</taxon>
        <taxon>Streptomyces</taxon>
    </lineage>
</organism>
<dbReference type="SUPFAM" id="SSF50370">
    <property type="entry name" value="Ricin B-like lectins"/>
    <property type="match status" value="1"/>
</dbReference>
<dbReference type="PROSITE" id="PS50231">
    <property type="entry name" value="RICIN_B_LECTIN"/>
    <property type="match status" value="1"/>
</dbReference>
<dbReference type="Gene3D" id="3.40.50.1110">
    <property type="entry name" value="SGNH hydrolase"/>
    <property type="match status" value="1"/>
</dbReference>
<dbReference type="Gene3D" id="2.80.10.50">
    <property type="match status" value="2"/>
</dbReference>
<dbReference type="SUPFAM" id="SSF52266">
    <property type="entry name" value="SGNH hydrolase"/>
    <property type="match status" value="1"/>
</dbReference>
<dbReference type="AlphaFoldDB" id="A0A7W9TCX0"/>
<dbReference type="RefSeq" id="WP_184561765.1">
    <property type="nucleotide sequence ID" value="NZ_BAAARS010000007.1"/>
</dbReference>
<evidence type="ECO:0000259" key="2">
    <source>
        <dbReference type="SMART" id="SM00458"/>
    </source>
</evidence>
<dbReference type="Proteomes" id="UP000591537">
    <property type="component" value="Unassembled WGS sequence"/>
</dbReference>
<sequence>MRTTRHLAVPVGLGLVACALTGTAATAHAAPAAPASGTVYTLTNAASGQLMDVGYGSTAPGTPVVQWPSKNGASQQWLLTRTSSGAYTVRSAESGLCLDVPDPQNSVPQLVQNTCNGSGDQQWKIESVGGGSYTLANAASGLLVDNKESLDKEGNEIIQWPSNGGANQRWTLTPALTPLTRVGTYTAGLMSNGPSFTNQSIRMVAHTTVAGSKLRVRLSNRYGTAPLTIDAVDLAQEGSTPGTAVPRTHHTVTFNGSASVTIPAGQDVASDPIPMDVAANTDQLVSLHLPRTPAGTTWHAEAQQDAWVSTVGNHVTDDGLGNYPTRKWSWFFLAGLDVISSTATGTLVCVGDSITDGVGSTWGANRRWPDYLAQRMNSAPGGPTLGVVDAGIGSNRVLTDVNGNNPSLQTRFDQDVLGQPNVKSVILLEGVNDIGGNLGSNGSTPLTAADLQNGMQKVIDKAHAVGVKIIGGTILPYEGAGYYTPDGEKVRQAVNQWIRTSGAFDGVIDFDKAMQDPGNPRALNDAYDSGDNLHPNDAGYQAMADAVNLALLTP</sequence>
<dbReference type="Pfam" id="PF13472">
    <property type="entry name" value="Lipase_GDSL_2"/>
    <property type="match status" value="1"/>
</dbReference>
<dbReference type="InterPro" id="IPR013830">
    <property type="entry name" value="SGNH_hydro"/>
</dbReference>
<dbReference type="CDD" id="cd00161">
    <property type="entry name" value="beta-trefoil_Ricin-like"/>
    <property type="match status" value="1"/>
</dbReference>
<dbReference type="PANTHER" id="PTHR43784">
    <property type="entry name" value="GDSL-LIKE LIPASE/ACYLHYDROLASE, PUTATIVE (AFU_ORTHOLOGUE AFUA_2G00820)-RELATED"/>
    <property type="match status" value="1"/>
</dbReference>
<feature type="chain" id="PRO_5030943715" evidence="1">
    <location>
        <begin position="30"/>
        <end position="554"/>
    </location>
</feature>
<keyword evidence="1" id="KW-0732">Signal</keyword>
<dbReference type="PROSITE" id="PS51257">
    <property type="entry name" value="PROKAR_LIPOPROTEIN"/>
    <property type="match status" value="1"/>
</dbReference>
<reference evidence="3 4" key="1">
    <citation type="submission" date="2020-08" db="EMBL/GenBank/DDBJ databases">
        <title>Genomic Encyclopedia of Type Strains, Phase IV (KMG-IV): sequencing the most valuable type-strain genomes for metagenomic binning, comparative biology and taxonomic classification.</title>
        <authorList>
            <person name="Goeker M."/>
        </authorList>
    </citation>
    <scope>NUCLEOTIDE SEQUENCE [LARGE SCALE GENOMIC DNA]</scope>
    <source>
        <strain evidence="3 4">DSM 43350</strain>
    </source>
</reference>
<evidence type="ECO:0000313" key="4">
    <source>
        <dbReference type="Proteomes" id="UP000591537"/>
    </source>
</evidence>
<dbReference type="CDD" id="cd01830">
    <property type="entry name" value="XynE_like"/>
    <property type="match status" value="1"/>
</dbReference>
<comment type="caution">
    <text evidence="3">The sequence shown here is derived from an EMBL/GenBank/DDBJ whole genome shotgun (WGS) entry which is preliminary data.</text>
</comment>
<dbReference type="Pfam" id="PF14200">
    <property type="entry name" value="RicinB_lectin_2"/>
    <property type="match status" value="2"/>
</dbReference>